<evidence type="ECO:0000313" key="2">
    <source>
        <dbReference type="EMBL" id="KAJ8049018.1"/>
    </source>
</evidence>
<feature type="signal peptide" evidence="1">
    <location>
        <begin position="1"/>
        <end position="30"/>
    </location>
</feature>
<dbReference type="EMBL" id="JAIZAY010000001">
    <property type="protein sequence ID" value="KAJ8049018.1"/>
    <property type="molecule type" value="Genomic_DNA"/>
</dbReference>
<evidence type="ECO:0000256" key="1">
    <source>
        <dbReference type="SAM" id="SignalP"/>
    </source>
</evidence>
<sequence>MGLIRQNKHTLILLSLGALCVFNEFSNTEGKEFPAVLKSRITLVAGFFPISKDTVMNELRKRTSKDECSRDFKFYFDDRVQADMELSSSEHVVSLLYTKYDHSDIFGDSVPCHVNEAFAVKDEYLWMFVPFLNVDEEGTATRTFCYGAFTDSQKEVFLPTCGNNIYRIDSLNIEGDRLVLRNGTDQLVMKMTYDPDCVPAEASSAESWHDVRESPIFPLSGPFDSGICDTLGPNVSLCQMVKQNSCLLSRTGQDYCFRHDNVGPTTRCRASIQLLEMTGSFRRLSMIETAPPIKALQAERLYGNRSIAMLAPCLTGIDQ</sequence>
<protein>
    <submittedName>
        <fullName evidence="2">Uncharacterized protein</fullName>
    </submittedName>
</protein>
<accession>A0A9Q1HL03</accession>
<proteinExistence type="predicted"/>
<evidence type="ECO:0000313" key="3">
    <source>
        <dbReference type="Proteomes" id="UP001152320"/>
    </source>
</evidence>
<reference evidence="2" key="1">
    <citation type="submission" date="2021-10" db="EMBL/GenBank/DDBJ databases">
        <title>Tropical sea cucumber genome reveals ecological adaptation and Cuvierian tubules defense mechanism.</title>
        <authorList>
            <person name="Chen T."/>
        </authorList>
    </citation>
    <scope>NUCLEOTIDE SEQUENCE</scope>
    <source>
        <strain evidence="2">Nanhai2018</strain>
        <tissue evidence="2">Muscle</tissue>
    </source>
</reference>
<gene>
    <name evidence="2" type="ORF">HOLleu_01561</name>
</gene>
<feature type="chain" id="PRO_5040406579" evidence="1">
    <location>
        <begin position="31"/>
        <end position="319"/>
    </location>
</feature>
<keyword evidence="3" id="KW-1185">Reference proteome</keyword>
<name>A0A9Q1HL03_HOLLE</name>
<dbReference type="Proteomes" id="UP001152320">
    <property type="component" value="Chromosome 1"/>
</dbReference>
<comment type="caution">
    <text evidence="2">The sequence shown here is derived from an EMBL/GenBank/DDBJ whole genome shotgun (WGS) entry which is preliminary data.</text>
</comment>
<keyword evidence="1" id="KW-0732">Signal</keyword>
<dbReference type="AlphaFoldDB" id="A0A9Q1HL03"/>
<organism evidence="2 3">
    <name type="scientific">Holothuria leucospilota</name>
    <name type="common">Black long sea cucumber</name>
    <name type="synonym">Mertensiothuria leucospilota</name>
    <dbReference type="NCBI Taxonomy" id="206669"/>
    <lineage>
        <taxon>Eukaryota</taxon>
        <taxon>Metazoa</taxon>
        <taxon>Echinodermata</taxon>
        <taxon>Eleutherozoa</taxon>
        <taxon>Echinozoa</taxon>
        <taxon>Holothuroidea</taxon>
        <taxon>Aspidochirotacea</taxon>
        <taxon>Aspidochirotida</taxon>
        <taxon>Holothuriidae</taxon>
        <taxon>Holothuria</taxon>
    </lineage>
</organism>